<organism evidence="2">
    <name type="scientific">marine sediment metagenome</name>
    <dbReference type="NCBI Taxonomy" id="412755"/>
    <lineage>
        <taxon>unclassified sequences</taxon>
        <taxon>metagenomes</taxon>
        <taxon>ecological metagenomes</taxon>
    </lineage>
</organism>
<dbReference type="Gene3D" id="3.30.420.280">
    <property type="match status" value="1"/>
</dbReference>
<sequence length="343" mass="39974">MVKLQEVLDIMSPKTKWIVRKNERDKMYWLDVNNNMIYLRSAENPDYLRGPTLNGVLFDECAIVGNPAPFRILRQRVNVKRGPIYLTTTPQGANWLVREIINPWKAGDPMYHVVNWPSYMNPAFDKAEYERAKKYEDDRWVRQEYEGLIEVLGGMVFPEFAENIHMAELSYNPNLPIYWGVDFGIANPTYIGFWQIEPEKGPHGRISQLAELSMRNLKTEDVILHALNSEEPVNYSAYRFPEYACCDPSGKYREKVAGIGSIDVMMQLGIACVYEPDWNQDEQRSYGIREMHRYLNAEMIQFDANKCWNMINAFGLYSRPPQKEGERAQEMPTKDGRSDHCME</sequence>
<accession>A0A0F8W4V7</accession>
<comment type="caution">
    <text evidence="2">The sequence shown here is derived from an EMBL/GenBank/DDBJ whole genome shotgun (WGS) entry which is preliminary data.</text>
</comment>
<feature type="non-terminal residue" evidence="2">
    <location>
        <position position="1"/>
    </location>
</feature>
<dbReference type="InterPro" id="IPR027417">
    <property type="entry name" value="P-loop_NTPase"/>
</dbReference>
<evidence type="ECO:0000313" key="2">
    <source>
        <dbReference type="EMBL" id="KKK51757.1"/>
    </source>
</evidence>
<gene>
    <name evidence="2" type="ORF">LCGC14_3111760</name>
</gene>
<feature type="region of interest" description="Disordered" evidence="1">
    <location>
        <begin position="321"/>
        <end position="343"/>
    </location>
</feature>
<dbReference type="Pfam" id="PF03237">
    <property type="entry name" value="Terminase_6N"/>
    <property type="match status" value="1"/>
</dbReference>
<dbReference type="Gene3D" id="3.40.50.300">
    <property type="entry name" value="P-loop containing nucleotide triphosphate hydrolases"/>
    <property type="match status" value="1"/>
</dbReference>
<protein>
    <submittedName>
        <fullName evidence="2">Uncharacterized protein</fullName>
    </submittedName>
</protein>
<dbReference type="AlphaFoldDB" id="A0A0F8W4V7"/>
<reference evidence="2" key="1">
    <citation type="journal article" date="2015" name="Nature">
        <title>Complex archaea that bridge the gap between prokaryotes and eukaryotes.</title>
        <authorList>
            <person name="Spang A."/>
            <person name="Saw J.H."/>
            <person name="Jorgensen S.L."/>
            <person name="Zaremba-Niedzwiedzka K."/>
            <person name="Martijn J."/>
            <person name="Lind A.E."/>
            <person name="van Eijk R."/>
            <person name="Schleper C."/>
            <person name="Guy L."/>
            <person name="Ettema T.J."/>
        </authorList>
    </citation>
    <scope>NUCLEOTIDE SEQUENCE</scope>
</reference>
<proteinExistence type="predicted"/>
<dbReference type="EMBL" id="LAZR01067351">
    <property type="protein sequence ID" value="KKK51757.1"/>
    <property type="molecule type" value="Genomic_DNA"/>
</dbReference>
<evidence type="ECO:0000256" key="1">
    <source>
        <dbReference type="SAM" id="MobiDB-lite"/>
    </source>
</evidence>
<name>A0A0F8W4V7_9ZZZZ</name>
<feature type="non-terminal residue" evidence="2">
    <location>
        <position position="343"/>
    </location>
</feature>